<evidence type="ECO:0000256" key="1">
    <source>
        <dbReference type="ARBA" id="ARBA00004127"/>
    </source>
</evidence>
<feature type="domain" description="Major facilitator superfamily (MFS) profile" evidence="8">
    <location>
        <begin position="78"/>
        <end position="563"/>
    </location>
</feature>
<feature type="transmembrane region" description="Helical" evidence="7">
    <location>
        <begin position="259"/>
        <end position="278"/>
    </location>
</feature>
<organism evidence="9 10">
    <name type="scientific">Pachysolen tannophilus NRRL Y-2460</name>
    <dbReference type="NCBI Taxonomy" id="669874"/>
    <lineage>
        <taxon>Eukaryota</taxon>
        <taxon>Fungi</taxon>
        <taxon>Dikarya</taxon>
        <taxon>Ascomycota</taxon>
        <taxon>Saccharomycotina</taxon>
        <taxon>Pichiomycetes</taxon>
        <taxon>Pachysolenaceae</taxon>
        <taxon>Pachysolen</taxon>
    </lineage>
</organism>
<dbReference type="Gene3D" id="1.20.1720.10">
    <property type="entry name" value="Multidrug resistance protein D"/>
    <property type="match status" value="1"/>
</dbReference>
<reference evidence="10" key="1">
    <citation type="submission" date="2016-05" db="EMBL/GenBank/DDBJ databases">
        <title>Comparative genomics of biotechnologically important yeasts.</title>
        <authorList>
            <consortium name="DOE Joint Genome Institute"/>
            <person name="Riley R."/>
            <person name="Haridas S."/>
            <person name="Wolfe K.H."/>
            <person name="Lopes M.R."/>
            <person name="Hittinger C.T."/>
            <person name="Goker M."/>
            <person name="Salamov A."/>
            <person name="Wisecaver J."/>
            <person name="Long T.M."/>
            <person name="Aerts A.L."/>
            <person name="Barry K."/>
            <person name="Choi C."/>
            <person name="Clum A."/>
            <person name="Coughlan A.Y."/>
            <person name="Deshpande S."/>
            <person name="Douglass A.P."/>
            <person name="Hanson S.J."/>
            <person name="Klenk H.-P."/>
            <person name="Labutti K."/>
            <person name="Lapidus A."/>
            <person name="Lindquist E."/>
            <person name="Lipzen A."/>
            <person name="Meier-Kolthoff J.P."/>
            <person name="Ohm R.A."/>
            <person name="Otillar R.P."/>
            <person name="Pangilinan J."/>
            <person name="Peng Y."/>
            <person name="Rokas A."/>
            <person name="Rosa C.A."/>
            <person name="Scheuner C."/>
            <person name="Sibirny A.A."/>
            <person name="Slot J.C."/>
            <person name="Stielow J.B."/>
            <person name="Sun H."/>
            <person name="Kurtzman C.P."/>
            <person name="Blackwell M."/>
            <person name="Grigoriev I.V."/>
            <person name="Jeffries T.W."/>
        </authorList>
    </citation>
    <scope>NUCLEOTIDE SEQUENCE [LARGE SCALE GENOMIC DNA]</scope>
    <source>
        <strain evidence="10">NRRL Y-2460</strain>
    </source>
</reference>
<dbReference type="GO" id="GO:0012505">
    <property type="term" value="C:endomembrane system"/>
    <property type="evidence" value="ECO:0007669"/>
    <property type="project" value="UniProtKB-SubCell"/>
</dbReference>
<dbReference type="Pfam" id="PF07690">
    <property type="entry name" value="MFS_1"/>
    <property type="match status" value="2"/>
</dbReference>
<dbReference type="GO" id="GO:0015174">
    <property type="term" value="F:basic amino acid transmembrane transporter activity"/>
    <property type="evidence" value="ECO:0007669"/>
    <property type="project" value="TreeGrafter"/>
</dbReference>
<dbReference type="Proteomes" id="UP000094236">
    <property type="component" value="Unassembled WGS sequence"/>
</dbReference>
<name>A0A1E4TXV6_PACTA</name>
<evidence type="ECO:0000313" key="10">
    <source>
        <dbReference type="Proteomes" id="UP000094236"/>
    </source>
</evidence>
<feature type="transmembrane region" description="Helical" evidence="7">
    <location>
        <begin position="369"/>
        <end position="387"/>
    </location>
</feature>
<dbReference type="InterPro" id="IPR011701">
    <property type="entry name" value="MFS"/>
</dbReference>
<protein>
    <recommendedName>
        <fullName evidence="8">Major facilitator superfamily (MFS) profile domain-containing protein</fullName>
    </recommendedName>
</protein>
<dbReference type="EMBL" id="KV454012">
    <property type="protein sequence ID" value="ODV96602.1"/>
    <property type="molecule type" value="Genomic_DNA"/>
</dbReference>
<evidence type="ECO:0000256" key="3">
    <source>
        <dbReference type="ARBA" id="ARBA00022448"/>
    </source>
</evidence>
<feature type="transmembrane region" description="Helical" evidence="7">
    <location>
        <begin position="216"/>
        <end position="238"/>
    </location>
</feature>
<sequence>MEVSEASSLLDSKVNVVNDSSSAEAGIIANNLANEFLRDEDQQDGAGGEVYGSVASEQADGEDDDEGYAVPKKKLYIIAGSIFMGSYLSALDTTVVTTLLTVISSDLNCLPQSSWIATSYLLSCSAFQPLFGKLSDIFGRKELILLCNFCFALGCILCGISGSLFPLIVGRFITGIGGGGMTSLGTVAMSDLVSLRKSASGGVLGGLIADRYGWKWVFIFQVPLALIGAALIYFFMELPKDSPGRGLQGHDIWEKLKKVDFLGSSLLVIALIGILSAASFGGSDIAYDSLFFKVLVATSVAALVAFCYVEANIAEQPTLPVRLLANRSVLACSLANWFFTMGTFSYFYYIPVWFSSVLGLNSTQTGLRFVPNFFSIAIGSLGSGIYMRKTGRYKNLNICIGLVSVCGVLRLCFINPSISVIGQYSLTVIPGIGYSSMLTISLLALISAVTPEQQASTTSIQYAFRATGSTLGVSIGSAIFQKKLYSNLTHNLMENVPIDVDKSTVLKIISKAFRSSEYVDKAPEWSKALIRDSYSNACIATFWWSFITITVGYLSGCFIREYKLHATMKRTNE</sequence>
<keyword evidence="4 7" id="KW-0812">Transmembrane</keyword>
<feature type="transmembrane region" description="Helical" evidence="7">
    <location>
        <begin position="329"/>
        <end position="349"/>
    </location>
</feature>
<feature type="transmembrane region" description="Helical" evidence="7">
    <location>
        <begin position="534"/>
        <end position="559"/>
    </location>
</feature>
<evidence type="ECO:0000259" key="8">
    <source>
        <dbReference type="PROSITE" id="PS50850"/>
    </source>
</evidence>
<evidence type="ECO:0000256" key="2">
    <source>
        <dbReference type="ARBA" id="ARBA00008335"/>
    </source>
</evidence>
<gene>
    <name evidence="9" type="ORF">PACTADRAFT_1192</name>
</gene>
<dbReference type="PROSITE" id="PS50850">
    <property type="entry name" value="MFS"/>
    <property type="match status" value="1"/>
</dbReference>
<dbReference type="SUPFAM" id="SSF103473">
    <property type="entry name" value="MFS general substrate transporter"/>
    <property type="match status" value="1"/>
</dbReference>
<dbReference type="PANTHER" id="PTHR23501:SF191">
    <property type="entry name" value="VACUOLAR BASIC AMINO ACID TRANSPORTER 4"/>
    <property type="match status" value="1"/>
</dbReference>
<accession>A0A1E4TXV6</accession>
<dbReference type="STRING" id="669874.A0A1E4TXV6"/>
<evidence type="ECO:0000256" key="5">
    <source>
        <dbReference type="ARBA" id="ARBA00022989"/>
    </source>
</evidence>
<feature type="transmembrane region" description="Helical" evidence="7">
    <location>
        <begin position="428"/>
        <end position="450"/>
    </location>
</feature>
<evidence type="ECO:0000256" key="6">
    <source>
        <dbReference type="ARBA" id="ARBA00023136"/>
    </source>
</evidence>
<dbReference type="InterPro" id="IPR020846">
    <property type="entry name" value="MFS_dom"/>
</dbReference>
<keyword evidence="3" id="KW-0813">Transport</keyword>
<dbReference type="AlphaFoldDB" id="A0A1E4TXV6"/>
<dbReference type="PANTHER" id="PTHR23501">
    <property type="entry name" value="MAJOR FACILITATOR SUPERFAMILY"/>
    <property type="match status" value="1"/>
</dbReference>
<feature type="transmembrane region" description="Helical" evidence="7">
    <location>
        <begin position="399"/>
        <end position="422"/>
    </location>
</feature>
<dbReference type="Gene3D" id="1.20.1250.20">
    <property type="entry name" value="MFS general substrate transporter like domains"/>
    <property type="match status" value="1"/>
</dbReference>
<dbReference type="GO" id="GO:0000329">
    <property type="term" value="C:fungal-type vacuole membrane"/>
    <property type="evidence" value="ECO:0007669"/>
    <property type="project" value="TreeGrafter"/>
</dbReference>
<feature type="transmembrane region" description="Helical" evidence="7">
    <location>
        <begin position="143"/>
        <end position="169"/>
    </location>
</feature>
<keyword evidence="6 7" id="KW-0472">Membrane</keyword>
<feature type="transmembrane region" description="Helical" evidence="7">
    <location>
        <begin position="290"/>
        <end position="309"/>
    </location>
</feature>
<comment type="subcellular location">
    <subcellularLocation>
        <location evidence="1">Endomembrane system</location>
        <topology evidence="1">Multi-pass membrane protein</topology>
    </subcellularLocation>
</comment>
<evidence type="ECO:0000256" key="4">
    <source>
        <dbReference type="ARBA" id="ARBA00022692"/>
    </source>
</evidence>
<proteinExistence type="inferred from homology"/>
<dbReference type="InterPro" id="IPR036259">
    <property type="entry name" value="MFS_trans_sf"/>
</dbReference>
<keyword evidence="10" id="KW-1185">Reference proteome</keyword>
<dbReference type="OrthoDB" id="3437016at2759"/>
<evidence type="ECO:0000313" key="9">
    <source>
        <dbReference type="EMBL" id="ODV96602.1"/>
    </source>
</evidence>
<evidence type="ECO:0000256" key="7">
    <source>
        <dbReference type="SAM" id="Phobius"/>
    </source>
</evidence>
<feature type="transmembrane region" description="Helical" evidence="7">
    <location>
        <begin position="462"/>
        <end position="480"/>
    </location>
</feature>
<comment type="similarity">
    <text evidence="2">Belongs to the major facilitator superfamily.</text>
</comment>
<keyword evidence="5 7" id="KW-1133">Transmembrane helix</keyword>